<evidence type="ECO:0000313" key="5">
    <source>
        <dbReference type="Proteomes" id="UP001152797"/>
    </source>
</evidence>
<dbReference type="EMBL" id="CAMXCT020000001">
    <property type="protein sequence ID" value="CAL1125312.1"/>
    <property type="molecule type" value="Genomic_DNA"/>
</dbReference>
<accession>A0A9P1BES2</accession>
<dbReference type="SUPFAM" id="SSF52266">
    <property type="entry name" value="SGNH hydrolase"/>
    <property type="match status" value="1"/>
</dbReference>
<dbReference type="Pfam" id="PF13472">
    <property type="entry name" value="Lipase_GDSL_2"/>
    <property type="match status" value="1"/>
</dbReference>
<dbReference type="InterPro" id="IPR036514">
    <property type="entry name" value="SGNH_hydro_sf"/>
</dbReference>
<feature type="domain" description="SGNH hydrolase-type esterase" evidence="2">
    <location>
        <begin position="1"/>
        <end position="216"/>
    </location>
</feature>
<evidence type="ECO:0000313" key="4">
    <source>
        <dbReference type="EMBL" id="CAL4759249.1"/>
    </source>
</evidence>
<proteinExistence type="predicted"/>
<organism evidence="3">
    <name type="scientific">Cladocopium goreaui</name>
    <dbReference type="NCBI Taxonomy" id="2562237"/>
    <lineage>
        <taxon>Eukaryota</taxon>
        <taxon>Sar</taxon>
        <taxon>Alveolata</taxon>
        <taxon>Dinophyceae</taxon>
        <taxon>Suessiales</taxon>
        <taxon>Symbiodiniaceae</taxon>
        <taxon>Cladocopium</taxon>
    </lineage>
</organism>
<protein>
    <recommendedName>
        <fullName evidence="2">SGNH hydrolase-type esterase domain-containing protein</fullName>
    </recommendedName>
</protein>
<gene>
    <name evidence="3" type="ORF">C1SCF055_LOCUS527</name>
</gene>
<dbReference type="InterPro" id="IPR013830">
    <property type="entry name" value="SGNH_hydro"/>
</dbReference>
<feature type="region of interest" description="Disordered" evidence="1">
    <location>
        <begin position="343"/>
        <end position="369"/>
    </location>
</feature>
<comment type="caution">
    <text evidence="3">The sequence shown here is derived from an EMBL/GenBank/DDBJ whole genome shotgun (WGS) entry which is preliminary data.</text>
</comment>
<evidence type="ECO:0000313" key="3">
    <source>
        <dbReference type="EMBL" id="CAI3971937.1"/>
    </source>
</evidence>
<dbReference type="Proteomes" id="UP001152797">
    <property type="component" value="Unassembled WGS sequence"/>
</dbReference>
<dbReference type="EMBL" id="CAMXCT030000001">
    <property type="protein sequence ID" value="CAL4759249.1"/>
    <property type="molecule type" value="Genomic_DNA"/>
</dbReference>
<dbReference type="EMBL" id="CAMXCT010000001">
    <property type="protein sequence ID" value="CAI3971937.1"/>
    <property type="molecule type" value="Genomic_DNA"/>
</dbReference>
<reference evidence="3" key="1">
    <citation type="submission" date="2022-10" db="EMBL/GenBank/DDBJ databases">
        <authorList>
            <person name="Chen Y."/>
            <person name="Dougan E. K."/>
            <person name="Chan C."/>
            <person name="Rhodes N."/>
            <person name="Thang M."/>
        </authorList>
    </citation>
    <scope>NUCLEOTIDE SEQUENCE</scope>
</reference>
<dbReference type="InterPro" id="IPR007433">
    <property type="entry name" value="DUF481"/>
</dbReference>
<evidence type="ECO:0000259" key="2">
    <source>
        <dbReference type="Pfam" id="PF13472"/>
    </source>
</evidence>
<dbReference type="Gene3D" id="3.40.50.1110">
    <property type="entry name" value="SGNH hydrolase"/>
    <property type="match status" value="1"/>
</dbReference>
<dbReference type="AlphaFoldDB" id="A0A9P1BES2"/>
<sequence length="600" mass="64642">MGDSGTAGNTTTVSWVPVLEQLRGFNFGPGRAYNVAQGGATTSSVLSSGQHTELASLVNDGDVTFGALLIGTNDFGANGTGALIASGLLTGQPLQDWLDQRANNIITATDTVLSAGPEGFLLFGVADVTLLPGGRSLITTPEQKQRVGDAVDEINRQIRGYAETSGIAYFDTAAAMRDLLGGTTASLGGVSINLTTGNSDPHHFFRDQIHPNVLGNGVIANMVIASLNEAYGAGIAPLSDYELLQMAGLENEYVEETLSTVDLSPYIVVPEPASALLLLFAVPAFAAAARWTAFLLGMLIAAAACCARGEEAPGEFDWSIFRLPPADAIAAPGAIDPPVEELPEVPVEEPEPPAEEEAVEEVEGDDPEPVPDAVWYQPSTWFIPPYWDVGFQFGLNNATGNTEASSMQVGGNVKRKTEETVFTLKMQYSQGRNNGVENENQAFMMGRNEWTLGESPWSLFVTGTLEYDQFRAFDLRLASHAGLSYLFFDTERLEVAGRVGSGVSREYGGPDDEYIPEASFGGDFEWCITEAQKFSTNVDYYPDWSDFTDYRINTEAGWEIALDGPMDISLKLSVIDRYDSTPNGRKHNDLSTAMLVIWKP</sequence>
<evidence type="ECO:0000256" key="1">
    <source>
        <dbReference type="SAM" id="MobiDB-lite"/>
    </source>
</evidence>
<reference evidence="4 5" key="2">
    <citation type="submission" date="2024-05" db="EMBL/GenBank/DDBJ databases">
        <authorList>
            <person name="Chen Y."/>
            <person name="Shah S."/>
            <person name="Dougan E. K."/>
            <person name="Thang M."/>
            <person name="Chan C."/>
        </authorList>
    </citation>
    <scope>NUCLEOTIDE SEQUENCE [LARGE SCALE GENOMIC DNA]</scope>
</reference>
<dbReference type="Pfam" id="PF04338">
    <property type="entry name" value="DUF481"/>
    <property type="match status" value="1"/>
</dbReference>
<keyword evidence="5" id="KW-1185">Reference proteome</keyword>
<name>A0A9P1BES2_9DINO</name>